<evidence type="ECO:0000313" key="2">
    <source>
        <dbReference type="Proteomes" id="UP000005092"/>
    </source>
</evidence>
<sequence length="49" mass="5438">MFQDHVIGKYTMVPGHHNGSVSATSTKNQSIKLNADETIYSEGAHFTMR</sequence>
<gene>
    <name evidence="1" type="ORF">Rleg9DRAFT_6052</name>
</gene>
<name>I9XDB9_RHILT</name>
<accession>I9XDB9</accession>
<evidence type="ECO:0000313" key="1">
    <source>
        <dbReference type="EMBL" id="EJB07071.1"/>
    </source>
</evidence>
<reference evidence="1 2" key="1">
    <citation type="submission" date="2012-02" db="EMBL/GenBank/DDBJ databases">
        <title>Improved High-Quality Draft Sequence of Rhizobium leguminosarum bv. trifolii WSM597.</title>
        <authorList>
            <consortium name="US DOE Joint Genome Institute"/>
            <person name="Lucas S."/>
            <person name="Han J."/>
            <person name="Lapidus A."/>
            <person name="Cheng J.-F."/>
            <person name="Goodwin L."/>
            <person name="Pitluck S."/>
            <person name="Peters L."/>
            <person name="Ovchinnikova G."/>
            <person name="Held B."/>
            <person name="Detter J.C."/>
            <person name="Han C."/>
            <person name="Tapia R."/>
            <person name="Land M."/>
            <person name="Hauser L."/>
            <person name="Kyrpides N."/>
            <person name="Ivanova N."/>
            <person name="Pagani I."/>
            <person name="Brau L."/>
            <person name="Yates R."/>
            <person name="O'Hara G."/>
            <person name="Rui T."/>
            <person name="Howieson J."/>
            <person name="Reeve W."/>
            <person name="Woyke T."/>
        </authorList>
    </citation>
    <scope>NUCLEOTIDE SEQUENCE [LARGE SCALE GENOMIC DNA]</scope>
    <source>
        <strain evidence="1 2">WSM597</strain>
    </source>
</reference>
<protein>
    <submittedName>
        <fullName evidence="1">Uncharacterized protein</fullName>
    </submittedName>
</protein>
<organism evidence="1 2">
    <name type="scientific">Rhizobium leguminosarum bv. trifolii WSM597</name>
    <dbReference type="NCBI Taxonomy" id="754764"/>
    <lineage>
        <taxon>Bacteria</taxon>
        <taxon>Pseudomonadati</taxon>
        <taxon>Pseudomonadota</taxon>
        <taxon>Alphaproteobacteria</taxon>
        <taxon>Hyphomicrobiales</taxon>
        <taxon>Rhizobiaceae</taxon>
        <taxon>Rhizobium/Agrobacterium group</taxon>
        <taxon>Rhizobium</taxon>
    </lineage>
</organism>
<dbReference type="EMBL" id="JH719381">
    <property type="protein sequence ID" value="EJB07071.1"/>
    <property type="molecule type" value="Genomic_DNA"/>
</dbReference>
<proteinExistence type="predicted"/>
<dbReference type="AlphaFoldDB" id="I9XDB9"/>
<dbReference type="HOGENOM" id="CLU_3139955_0_0_5"/>
<dbReference type="Proteomes" id="UP000005092">
    <property type="component" value="Unassembled WGS sequence"/>
</dbReference>